<accession>A0A5C5WIT9</accession>
<sequence length="401" mass="42537">MSPIHLASLARAAVCNPSVYLGRSLLVLALVVVPVIARHATIAAAESFSVSDPLITKLSSPTTAIVDGRGFRSGVQSVAQAAGVNVWIDRNVDPDRIIAAGKLGPTVYDALAKLAEQNGCRVLVAPNMVVLGRAAWLDQVASMIEQSPKGTSSRSTSDIVWPDLTTPSEALAIVRSVSREKSRQESPTESYQKSPEQLPHDLWPEVSWKDVRFPIAETLVRAQFVDANEGPVRSLSHRYVGLSLETAKEAIASASDSESASDSGLASGSGLASDSGNGPGNEADARTRVRKRGRDIEVLGNAEVHRALMAALVMRAKRDRPASSTEATFTLTTRARASDILVKLASAGGIVCTIELSAIDVCDQQVTLEAKDATIEELVRMITDQVGASVTFSELGFVVTQ</sequence>
<evidence type="ECO:0000313" key="2">
    <source>
        <dbReference type="EMBL" id="TWT50487.1"/>
    </source>
</evidence>
<organism evidence="2 3">
    <name type="scientific">Rubripirellula amarantea</name>
    <dbReference type="NCBI Taxonomy" id="2527999"/>
    <lineage>
        <taxon>Bacteria</taxon>
        <taxon>Pseudomonadati</taxon>
        <taxon>Planctomycetota</taxon>
        <taxon>Planctomycetia</taxon>
        <taxon>Pirellulales</taxon>
        <taxon>Pirellulaceae</taxon>
        <taxon>Rubripirellula</taxon>
    </lineage>
</organism>
<reference evidence="2 3" key="1">
    <citation type="submission" date="2019-02" db="EMBL/GenBank/DDBJ databases">
        <title>Deep-cultivation of Planctomycetes and their phenomic and genomic characterization uncovers novel biology.</title>
        <authorList>
            <person name="Wiegand S."/>
            <person name="Jogler M."/>
            <person name="Boedeker C."/>
            <person name="Pinto D."/>
            <person name="Vollmers J."/>
            <person name="Rivas-Marin E."/>
            <person name="Kohn T."/>
            <person name="Peeters S.H."/>
            <person name="Heuer A."/>
            <person name="Rast P."/>
            <person name="Oberbeckmann S."/>
            <person name="Bunk B."/>
            <person name="Jeske O."/>
            <person name="Meyerdierks A."/>
            <person name="Storesund J.E."/>
            <person name="Kallscheuer N."/>
            <person name="Luecker S."/>
            <person name="Lage O.M."/>
            <person name="Pohl T."/>
            <person name="Merkel B.J."/>
            <person name="Hornburger P."/>
            <person name="Mueller R.-W."/>
            <person name="Bruemmer F."/>
            <person name="Labrenz M."/>
            <person name="Spormann A.M."/>
            <person name="Op Den Camp H."/>
            <person name="Overmann J."/>
            <person name="Amann R."/>
            <person name="Jetten M.S.M."/>
            <person name="Mascher T."/>
            <person name="Medema M.H."/>
            <person name="Devos D.P."/>
            <person name="Kaster A.-K."/>
            <person name="Ovreas L."/>
            <person name="Rohde M."/>
            <person name="Galperin M.Y."/>
            <person name="Jogler C."/>
        </authorList>
    </citation>
    <scope>NUCLEOTIDE SEQUENCE [LARGE SCALE GENOMIC DNA]</scope>
    <source>
        <strain evidence="2 3">Pla22</strain>
    </source>
</reference>
<feature type="region of interest" description="Disordered" evidence="1">
    <location>
        <begin position="252"/>
        <end position="289"/>
    </location>
</feature>
<protein>
    <submittedName>
        <fullName evidence="2">Uncharacterized protein</fullName>
    </submittedName>
</protein>
<gene>
    <name evidence="2" type="ORF">Pla22_32300</name>
</gene>
<dbReference type="OrthoDB" id="251641at2"/>
<comment type="caution">
    <text evidence="2">The sequence shown here is derived from an EMBL/GenBank/DDBJ whole genome shotgun (WGS) entry which is preliminary data.</text>
</comment>
<dbReference type="Proteomes" id="UP000316598">
    <property type="component" value="Unassembled WGS sequence"/>
</dbReference>
<keyword evidence="3" id="KW-1185">Reference proteome</keyword>
<dbReference type="RefSeq" id="WP_146515707.1">
    <property type="nucleotide sequence ID" value="NZ_SJPI01000002.1"/>
</dbReference>
<feature type="compositionally biased region" description="Low complexity" evidence="1">
    <location>
        <begin position="252"/>
        <end position="276"/>
    </location>
</feature>
<feature type="compositionally biased region" description="Basic and acidic residues" evidence="1">
    <location>
        <begin position="177"/>
        <end position="186"/>
    </location>
</feature>
<evidence type="ECO:0000256" key="1">
    <source>
        <dbReference type="SAM" id="MobiDB-lite"/>
    </source>
</evidence>
<dbReference type="AlphaFoldDB" id="A0A5C5WIT9"/>
<feature type="region of interest" description="Disordered" evidence="1">
    <location>
        <begin position="176"/>
        <end position="198"/>
    </location>
</feature>
<proteinExistence type="predicted"/>
<dbReference type="EMBL" id="SJPI01000002">
    <property type="protein sequence ID" value="TWT50487.1"/>
    <property type="molecule type" value="Genomic_DNA"/>
</dbReference>
<evidence type="ECO:0000313" key="3">
    <source>
        <dbReference type="Proteomes" id="UP000316598"/>
    </source>
</evidence>
<name>A0A5C5WIT9_9BACT</name>